<feature type="region of interest" description="Disordered" evidence="1">
    <location>
        <begin position="42"/>
        <end position="129"/>
    </location>
</feature>
<dbReference type="KEGG" id="sita:101774870"/>
<dbReference type="EMBL" id="CM003536">
    <property type="protein sequence ID" value="RCV46688.1"/>
    <property type="molecule type" value="Genomic_DNA"/>
</dbReference>
<name>A0A368SW73_SETIT</name>
<proteinExistence type="predicted"/>
<organism evidence="2">
    <name type="scientific">Setaria italica</name>
    <name type="common">Foxtail millet</name>
    <name type="synonym">Panicum italicum</name>
    <dbReference type="NCBI Taxonomy" id="4555"/>
    <lineage>
        <taxon>Eukaryota</taxon>
        <taxon>Viridiplantae</taxon>
        <taxon>Streptophyta</taxon>
        <taxon>Embryophyta</taxon>
        <taxon>Tracheophyta</taxon>
        <taxon>Spermatophyta</taxon>
        <taxon>Magnoliopsida</taxon>
        <taxon>Liliopsida</taxon>
        <taxon>Poales</taxon>
        <taxon>Poaceae</taxon>
        <taxon>PACMAD clade</taxon>
        <taxon>Panicoideae</taxon>
        <taxon>Panicodae</taxon>
        <taxon>Paniceae</taxon>
        <taxon>Cenchrinae</taxon>
        <taxon>Setaria</taxon>
    </lineage>
</organism>
<reference evidence="2" key="2">
    <citation type="submission" date="2015-07" db="EMBL/GenBank/DDBJ databases">
        <authorList>
            <person name="Noorani M."/>
        </authorList>
    </citation>
    <scope>NUCLEOTIDE SEQUENCE</scope>
    <source>
        <strain evidence="2">Yugu1</strain>
    </source>
</reference>
<gene>
    <name evidence="2" type="ORF">SETIT_9G551700v2</name>
</gene>
<reference evidence="2" key="1">
    <citation type="journal article" date="2012" name="Nat. Biotechnol.">
        <title>Reference genome sequence of the model plant Setaria.</title>
        <authorList>
            <person name="Bennetzen J.L."/>
            <person name="Schmutz J."/>
            <person name="Wang H."/>
            <person name="Percifield R."/>
            <person name="Hawkins J."/>
            <person name="Pontaroli A.C."/>
            <person name="Estep M."/>
            <person name="Feng L."/>
            <person name="Vaughn J.N."/>
            <person name="Grimwood J."/>
            <person name="Jenkins J."/>
            <person name="Barry K."/>
            <person name="Lindquist E."/>
            <person name="Hellsten U."/>
            <person name="Deshpande S."/>
            <person name="Wang X."/>
            <person name="Wu X."/>
            <person name="Mitros T."/>
            <person name="Triplett J."/>
            <person name="Yang X."/>
            <person name="Ye C.Y."/>
            <person name="Mauro-Herrera M."/>
            <person name="Wang L."/>
            <person name="Li P."/>
            <person name="Sharma M."/>
            <person name="Sharma R."/>
            <person name="Ronald P.C."/>
            <person name="Panaud O."/>
            <person name="Kellogg E.A."/>
            <person name="Brutnell T.P."/>
            <person name="Doust A.N."/>
            <person name="Tuskan G.A."/>
            <person name="Rokhsar D."/>
            <person name="Devos K.M."/>
        </authorList>
    </citation>
    <scope>NUCLEOTIDE SEQUENCE [LARGE SCALE GENOMIC DNA]</scope>
    <source>
        <strain evidence="2">Yugu1</strain>
    </source>
</reference>
<accession>A0A368SW73</accession>
<dbReference type="EMBL" id="CM003536">
    <property type="protein sequence ID" value="RCV46689.1"/>
    <property type="molecule type" value="Genomic_DNA"/>
</dbReference>
<evidence type="ECO:0000313" key="2">
    <source>
        <dbReference type="EMBL" id="RCV46688.1"/>
    </source>
</evidence>
<feature type="compositionally biased region" description="Acidic residues" evidence="1">
    <location>
        <begin position="112"/>
        <end position="129"/>
    </location>
</feature>
<dbReference type="InterPro" id="IPR038765">
    <property type="entry name" value="Papain-like_cys_pep_sf"/>
</dbReference>
<evidence type="ECO:0000256" key="1">
    <source>
        <dbReference type="SAM" id="MobiDB-lite"/>
    </source>
</evidence>
<dbReference type="AlphaFoldDB" id="A0A368SW73"/>
<sequence>MARGKPRCPKALALGGRGWRRHIHFLCASFRSFYRWRPLPAATGTKRKGSAGAGTEKRWAKRRIGQERAPSRSGTAKRKAAGGDDGLEKEAKRRKTDQDETTQRKAQSDGRDPDEDGGDEDYEDDDDEAVVLPDVPRPIIWGRRSRKDGKPWTCDCGTVNEPSRHLFVDLPAFECSNCKKPGRACFKFSFANLVCNGVCPIGKIKNQKKTDYCIAHSLTMQAEMTMRIMSVLSGAARDSEKGFRILDPYSLLTHDIMTMEDDDGRPDFFSSRAIERIAEVVAHTGIDDMRYEVRYKAGKVERVDTDFCTICRILADGYPLSTSIIPGLKFYGLPYGKVYKSRYNAKNFLEKIPKDYGVDCHFVVLVGASRSEIRDSYYFANTYGDKYCLRINRVTGTKSGGIGKLRAKDVAEKPFQFIRLAKVE</sequence>
<dbReference type="SUPFAM" id="SSF54001">
    <property type="entry name" value="Cysteine proteinases"/>
    <property type="match status" value="1"/>
</dbReference>
<feature type="compositionally biased region" description="Basic and acidic residues" evidence="1">
    <location>
        <begin position="86"/>
        <end position="111"/>
    </location>
</feature>
<dbReference type="OrthoDB" id="688296at2759"/>
<protein>
    <submittedName>
        <fullName evidence="2">Uncharacterized protein</fullName>
    </submittedName>
</protein>